<dbReference type="EMBL" id="WNYA01000002">
    <property type="protein sequence ID" value="KAG8587282.1"/>
    <property type="molecule type" value="Genomic_DNA"/>
</dbReference>
<evidence type="ECO:0000313" key="1">
    <source>
        <dbReference type="EMBL" id="KAG8587282.1"/>
    </source>
</evidence>
<gene>
    <name evidence="1" type="ORF">GDO81_005626</name>
</gene>
<name>A0AAV7CTA0_ENGPU</name>
<comment type="caution">
    <text evidence="1">The sequence shown here is derived from an EMBL/GenBank/DDBJ whole genome shotgun (WGS) entry which is preliminary data.</text>
</comment>
<evidence type="ECO:0000313" key="2">
    <source>
        <dbReference type="Proteomes" id="UP000824782"/>
    </source>
</evidence>
<dbReference type="Proteomes" id="UP000824782">
    <property type="component" value="Unassembled WGS sequence"/>
</dbReference>
<dbReference type="AlphaFoldDB" id="A0AAV7CTA0"/>
<sequence length="89" mass="10059">MTQERIHQYRYTPKSLNSSRTMPLCVKYSALSHSPCSDYTFSTKANMDCAQGKAISFPHQTLLQIITGSNKIIKEPFAPIHYNPIILSP</sequence>
<organism evidence="1 2">
    <name type="scientific">Engystomops pustulosus</name>
    <name type="common">Tungara frog</name>
    <name type="synonym">Physalaemus pustulosus</name>
    <dbReference type="NCBI Taxonomy" id="76066"/>
    <lineage>
        <taxon>Eukaryota</taxon>
        <taxon>Metazoa</taxon>
        <taxon>Chordata</taxon>
        <taxon>Craniata</taxon>
        <taxon>Vertebrata</taxon>
        <taxon>Euteleostomi</taxon>
        <taxon>Amphibia</taxon>
        <taxon>Batrachia</taxon>
        <taxon>Anura</taxon>
        <taxon>Neobatrachia</taxon>
        <taxon>Hyloidea</taxon>
        <taxon>Leptodactylidae</taxon>
        <taxon>Leiuperinae</taxon>
        <taxon>Engystomops</taxon>
    </lineage>
</organism>
<accession>A0AAV7CTA0</accession>
<proteinExistence type="predicted"/>
<protein>
    <submittedName>
        <fullName evidence="1">Uncharacterized protein</fullName>
    </submittedName>
</protein>
<keyword evidence="2" id="KW-1185">Reference proteome</keyword>
<reference evidence="1" key="1">
    <citation type="thesis" date="2020" institute="ProQuest LLC" country="789 East Eisenhower Parkway, Ann Arbor, MI, USA">
        <title>Comparative Genomics and Chromosome Evolution.</title>
        <authorList>
            <person name="Mudd A.B."/>
        </authorList>
    </citation>
    <scope>NUCLEOTIDE SEQUENCE</scope>
    <source>
        <strain evidence="1">237g6f4</strain>
        <tissue evidence="1">Blood</tissue>
    </source>
</reference>